<sequence>MIELSAKTKDVIEILFGAEKSKLIKNILLNECSTNLPGCAKCDQDHLERIWLSVLKLSNGKVSEMERAVKLAKTDYRDLFMEAGFDYDLEAHKNWQP</sequence>
<organism evidence="1 2">
    <name type="scientific">Zooshikella harenae</name>
    <dbReference type="NCBI Taxonomy" id="2827238"/>
    <lineage>
        <taxon>Bacteria</taxon>
        <taxon>Pseudomonadati</taxon>
        <taxon>Pseudomonadota</taxon>
        <taxon>Gammaproteobacteria</taxon>
        <taxon>Oceanospirillales</taxon>
        <taxon>Zooshikellaceae</taxon>
        <taxon>Zooshikella</taxon>
    </lineage>
</organism>
<evidence type="ECO:0000313" key="2">
    <source>
        <dbReference type="Proteomes" id="UP000690515"/>
    </source>
</evidence>
<keyword evidence="2" id="KW-1185">Reference proteome</keyword>
<protein>
    <submittedName>
        <fullName evidence="1">Uncharacterized protein</fullName>
    </submittedName>
</protein>
<reference evidence="1 2" key="1">
    <citation type="submission" date="2021-04" db="EMBL/GenBank/DDBJ databases">
        <authorList>
            <person name="Pira H."/>
            <person name="Risdian C."/>
            <person name="Wink J."/>
        </authorList>
    </citation>
    <scope>NUCLEOTIDE SEQUENCE [LARGE SCALE GENOMIC DNA]</scope>
    <source>
        <strain evidence="1 2">WH53</strain>
    </source>
</reference>
<dbReference type="Proteomes" id="UP000690515">
    <property type="component" value="Unassembled WGS sequence"/>
</dbReference>
<evidence type="ECO:0000313" key="1">
    <source>
        <dbReference type="EMBL" id="MBU2713822.1"/>
    </source>
</evidence>
<gene>
    <name evidence="1" type="ORF">KCG35_22470</name>
</gene>
<comment type="caution">
    <text evidence="1">The sequence shown here is derived from an EMBL/GenBank/DDBJ whole genome shotgun (WGS) entry which is preliminary data.</text>
</comment>
<dbReference type="EMBL" id="JAGSOY010000108">
    <property type="protein sequence ID" value="MBU2713822.1"/>
    <property type="molecule type" value="Genomic_DNA"/>
</dbReference>
<name>A0ABS5ZIF8_9GAMM</name>
<accession>A0ABS5ZIF8</accession>
<dbReference type="RefSeq" id="WP_215822104.1">
    <property type="nucleotide sequence ID" value="NZ_JAGSOY010000108.1"/>
</dbReference>
<proteinExistence type="predicted"/>